<feature type="compositionally biased region" description="Basic residues" evidence="1">
    <location>
        <begin position="174"/>
        <end position="189"/>
    </location>
</feature>
<proteinExistence type="predicted"/>
<feature type="compositionally biased region" description="Basic and acidic residues" evidence="1">
    <location>
        <begin position="235"/>
        <end position="252"/>
    </location>
</feature>
<gene>
    <name evidence="2" type="ORF">CK203_040858</name>
</gene>
<feature type="region of interest" description="Disordered" evidence="1">
    <location>
        <begin position="445"/>
        <end position="569"/>
    </location>
</feature>
<dbReference type="Proteomes" id="UP000288805">
    <property type="component" value="Unassembled WGS sequence"/>
</dbReference>
<evidence type="ECO:0000256" key="1">
    <source>
        <dbReference type="SAM" id="MobiDB-lite"/>
    </source>
</evidence>
<feature type="compositionally biased region" description="Basic residues" evidence="1">
    <location>
        <begin position="8"/>
        <end position="38"/>
    </location>
</feature>
<organism evidence="2 3">
    <name type="scientific">Vitis vinifera</name>
    <name type="common">Grape</name>
    <dbReference type="NCBI Taxonomy" id="29760"/>
    <lineage>
        <taxon>Eukaryota</taxon>
        <taxon>Viridiplantae</taxon>
        <taxon>Streptophyta</taxon>
        <taxon>Embryophyta</taxon>
        <taxon>Tracheophyta</taxon>
        <taxon>Spermatophyta</taxon>
        <taxon>Magnoliopsida</taxon>
        <taxon>eudicotyledons</taxon>
        <taxon>Gunneridae</taxon>
        <taxon>Pentapetalae</taxon>
        <taxon>rosids</taxon>
        <taxon>Vitales</taxon>
        <taxon>Vitaceae</taxon>
        <taxon>Viteae</taxon>
        <taxon>Vitis</taxon>
    </lineage>
</organism>
<feature type="compositionally biased region" description="Basic and acidic residues" evidence="1">
    <location>
        <begin position="156"/>
        <end position="173"/>
    </location>
</feature>
<accession>A0A438H4B2</accession>
<dbReference type="PANTHER" id="PTHR36808:SF1">
    <property type="entry name" value="TRANSCRIPTIONAL REGULATOR ATRX-LIKE PROTEIN"/>
    <property type="match status" value="1"/>
</dbReference>
<feature type="region of interest" description="Disordered" evidence="1">
    <location>
        <begin position="410"/>
        <end position="433"/>
    </location>
</feature>
<sequence>MGKSSSSLRKKRSKNSSQVRKRKRSKSRSRRNKSKKLRRHDDPLSYSDDDTSRSSMLVSSSSSEENYRSRRARSRTRKDVKSSKKRARRSSPRRGSVEGSPRAKKRKGSKRNGDLDARKKAHKKKPRRDVSDTSMSSGSWSCSTCQGGNSSSGESEFERPRGRSERKERDKRNLGKVKHVNKRSRHRSRSCSSYSRCSESSGYQSVERWDAENNSRRLRSVITVVREPEEEDGRELDKDEHKEEIIYDHDDGYPSCRSNDSNDGGGKRELTYHSEKRKQIESGKEAFVSNIRTTEDKESDKDCGTQNDGSNPSFHGVEENKNEASDDIGHLESILRQRAIENLRKFRGVQTNAKTTPKDVTAAVKHSPTSKAELVQIKASRVDGTRAVSANPVVEQSNMPTVGREFTYSSQNLGKIPDGRYSENEPGASERGVVCPPEKVAATCAPNDDNSSKTAVNAFGNKSKPGTSVLRRESFGTSTPLKQASISQESHRPNLLVTRPSVNTNSAATAQTVLWSSKDNGQQVSDTSGPAASNPPPELKPISGEQSSKEVQGEAKEGSQFEQKTMSVMRGGEMVQVSYKVYIPKKAPASGWRQLPR</sequence>
<feature type="compositionally biased region" description="Low complexity" evidence="1">
    <location>
        <begin position="132"/>
        <end position="154"/>
    </location>
</feature>
<name>A0A438H4B2_VITVI</name>
<evidence type="ECO:0000313" key="3">
    <source>
        <dbReference type="Proteomes" id="UP000288805"/>
    </source>
</evidence>
<feature type="compositionally biased region" description="Polar residues" evidence="1">
    <location>
        <begin position="304"/>
        <end position="313"/>
    </location>
</feature>
<feature type="compositionally biased region" description="Basic residues" evidence="1">
    <location>
        <begin position="83"/>
        <end position="92"/>
    </location>
</feature>
<dbReference type="PANTHER" id="PTHR36808">
    <property type="entry name" value="TRANSCRIPTIONAL REGULATOR ATRX-LIKE PROTEIN"/>
    <property type="match status" value="1"/>
</dbReference>
<feature type="compositionally biased region" description="Low complexity" evidence="1">
    <location>
        <begin position="190"/>
        <end position="201"/>
    </location>
</feature>
<protein>
    <submittedName>
        <fullName evidence="2">Uncharacterized protein</fullName>
    </submittedName>
</protein>
<dbReference type="EMBL" id="QGNW01000282">
    <property type="protein sequence ID" value="RVW79348.1"/>
    <property type="molecule type" value="Genomic_DNA"/>
</dbReference>
<dbReference type="AlphaFoldDB" id="A0A438H4B2"/>
<feature type="compositionally biased region" description="Low complexity" evidence="1">
    <location>
        <begin position="53"/>
        <end position="64"/>
    </location>
</feature>
<reference evidence="2 3" key="1">
    <citation type="journal article" date="2018" name="PLoS Genet.">
        <title>Population sequencing reveals clonal diversity and ancestral inbreeding in the grapevine cultivar Chardonnay.</title>
        <authorList>
            <person name="Roach M.J."/>
            <person name="Johnson D.L."/>
            <person name="Bohlmann J."/>
            <person name="van Vuuren H.J."/>
            <person name="Jones S.J."/>
            <person name="Pretorius I.S."/>
            <person name="Schmidt S.A."/>
            <person name="Borneman A.R."/>
        </authorList>
    </citation>
    <scope>NUCLEOTIDE SEQUENCE [LARGE SCALE GENOMIC DNA]</scope>
    <source>
        <strain evidence="3">cv. Chardonnay</strain>
        <tissue evidence="2">Leaf</tissue>
    </source>
</reference>
<feature type="region of interest" description="Disordered" evidence="1">
    <location>
        <begin position="1"/>
        <end position="329"/>
    </location>
</feature>
<feature type="compositionally biased region" description="Basic and acidic residues" evidence="1">
    <location>
        <begin position="547"/>
        <end position="559"/>
    </location>
</feature>
<feature type="compositionally biased region" description="Basic and acidic residues" evidence="1">
    <location>
        <begin position="316"/>
        <end position="329"/>
    </location>
</feature>
<feature type="region of interest" description="Disordered" evidence="1">
    <location>
        <begin position="349"/>
        <end position="371"/>
    </location>
</feature>
<evidence type="ECO:0000313" key="2">
    <source>
        <dbReference type="EMBL" id="RVW79348.1"/>
    </source>
</evidence>
<feature type="compositionally biased region" description="Polar residues" evidence="1">
    <location>
        <begin position="475"/>
        <end position="488"/>
    </location>
</feature>
<comment type="caution">
    <text evidence="2">The sequence shown here is derived from an EMBL/GenBank/DDBJ whole genome shotgun (WGS) entry which is preliminary data.</text>
</comment>
<feature type="compositionally biased region" description="Polar residues" evidence="1">
    <location>
        <begin position="500"/>
        <end position="531"/>
    </location>
</feature>
<feature type="compositionally biased region" description="Basic and acidic residues" evidence="1">
    <location>
        <begin position="293"/>
        <end position="303"/>
    </location>
</feature>
<feature type="compositionally biased region" description="Basic and acidic residues" evidence="1">
    <location>
        <begin position="265"/>
        <end position="284"/>
    </location>
</feature>